<protein>
    <submittedName>
        <fullName evidence="3">Phage tail tape measure protein</fullName>
    </submittedName>
</protein>
<organism evidence="3 4">
    <name type="scientific">Dickeya zeae</name>
    <dbReference type="NCBI Taxonomy" id="204042"/>
    <lineage>
        <taxon>Bacteria</taxon>
        <taxon>Pseudomonadati</taxon>
        <taxon>Pseudomonadota</taxon>
        <taxon>Gammaproteobacteria</taxon>
        <taxon>Enterobacterales</taxon>
        <taxon>Pectobacteriaceae</taxon>
        <taxon>Dickeya</taxon>
    </lineage>
</organism>
<dbReference type="Proteomes" id="UP000500801">
    <property type="component" value="Chromosome"/>
</dbReference>
<name>A0AAE6Z110_9GAMM</name>
<feature type="transmembrane region" description="Helical" evidence="1">
    <location>
        <begin position="332"/>
        <end position="353"/>
    </location>
</feature>
<keyword evidence="1" id="KW-0472">Membrane</keyword>
<evidence type="ECO:0000256" key="1">
    <source>
        <dbReference type="SAM" id="Phobius"/>
    </source>
</evidence>
<accession>A0AAE6Z110</accession>
<gene>
    <name evidence="3" type="ORF">DWG24_17130</name>
</gene>
<feature type="domain" description="Phage tail tape measure protein" evidence="2">
    <location>
        <begin position="85"/>
        <end position="284"/>
    </location>
</feature>
<feature type="transmembrane region" description="Helical" evidence="1">
    <location>
        <begin position="376"/>
        <end position="405"/>
    </location>
</feature>
<evidence type="ECO:0000313" key="3">
    <source>
        <dbReference type="EMBL" id="QIZ52346.1"/>
    </source>
</evidence>
<feature type="transmembrane region" description="Helical" evidence="1">
    <location>
        <begin position="463"/>
        <end position="486"/>
    </location>
</feature>
<keyword evidence="1" id="KW-0812">Transmembrane</keyword>
<dbReference type="AlphaFoldDB" id="A0AAE6Z110"/>
<evidence type="ECO:0000259" key="2">
    <source>
        <dbReference type="Pfam" id="PF10145"/>
    </source>
</evidence>
<dbReference type="Pfam" id="PF10145">
    <property type="entry name" value="PhageMin_Tail"/>
    <property type="match status" value="1"/>
</dbReference>
<dbReference type="InterPro" id="IPR010090">
    <property type="entry name" value="Phage_tape_meas"/>
</dbReference>
<feature type="transmembrane region" description="Helical" evidence="1">
    <location>
        <begin position="417"/>
        <end position="443"/>
    </location>
</feature>
<dbReference type="NCBIfam" id="TIGR01760">
    <property type="entry name" value="tape_meas_TP901"/>
    <property type="match status" value="1"/>
</dbReference>
<reference evidence="3 4" key="1">
    <citation type="submission" date="2018-11" db="EMBL/GenBank/DDBJ databases">
        <title>Complete genome sequence of Dickeya zeae strain CE1 infecting Canna edulis Ker-Gawl. in China.</title>
        <authorList>
            <person name="Zhang J."/>
            <person name="Lin B."/>
            <person name="Shen H."/>
            <person name="Jiang S."/>
            <person name="Pu X."/>
            <person name="Sun D."/>
        </authorList>
    </citation>
    <scope>NUCLEOTIDE SEQUENCE [LARGE SCALE GENOMIC DNA]</scope>
    <source>
        <strain evidence="3 4">CE1</strain>
    </source>
</reference>
<dbReference type="RefSeq" id="WP_168363391.1">
    <property type="nucleotide sequence ID" value="NZ_CP033622.1"/>
</dbReference>
<evidence type="ECO:0000313" key="4">
    <source>
        <dbReference type="Proteomes" id="UP000500801"/>
    </source>
</evidence>
<sequence>MKQLDFTLSLIDKLTRPVKQAQAAVTGFAKSSRDAFSKIAVGGAGLIGTAMSIQGALGPAVEMHGAMVEASARGVDDSALQKINANALKFSTQYGRSALEYVQSTARINAAVGTLTKEDLPGVVRASNVMAAALKATADESSEFMGQMFANFRSDAESMGNVQFAEQLASKAAYMRNAFGVELGAIKDLMEGARGVGTNYGIGIDEQLAVMGELQRTLGTEASSAYEGFLSGAVKGAKKLGLSFEDANGKLLTLPAMLEKLRGKYGASIEGNLKAQSDLDDAFGDSAAVIKQLYGNVGVLQRHITELGSSDGMKRATEMAQKMASPWERLTAIWNAIRVAMGVTLLPVLYPLINKMADGGQVLVRWLTLFPNITRVIGYCVLAVLSLAGAGAIANIVMGVSVFVLGGLKGLWKGLTAIMKIHVGVIWLYNKAVLAWAATMRILRGVLLAVRMASLLTGMAFNIALWPVLLIIGAVALLVAGCYLLIRHWDGIKNAITQTDMWKTVTENVQWVAEIFSQTWKAIIDGWSRVVNAMGRFSLTETMGKIADGVGEIFSGLWDGVLASFNASYRWIIGKLNAIPGINIAMPESTPRPGGEGLLTGGKIKGIDSGGLQRDISNSNAKNYTDNSRKVENLTIYANKGFTPEQLTEWEALR</sequence>
<proteinExistence type="predicted"/>
<keyword evidence="1" id="KW-1133">Transmembrane helix</keyword>
<dbReference type="EMBL" id="CP033622">
    <property type="protein sequence ID" value="QIZ52346.1"/>
    <property type="molecule type" value="Genomic_DNA"/>
</dbReference>